<dbReference type="PANTHER" id="PTHR19328:SF13">
    <property type="entry name" value="HIPL1 PROTEIN"/>
    <property type="match status" value="1"/>
</dbReference>
<dbReference type="EMBL" id="LVLJ01001341">
    <property type="protein sequence ID" value="OAE30313.1"/>
    <property type="molecule type" value="Genomic_DNA"/>
</dbReference>
<keyword evidence="15" id="KW-1185">Reference proteome</keyword>
<keyword evidence="8" id="KW-0325">Glycoprotein</keyword>
<evidence type="ECO:0000256" key="11">
    <source>
        <dbReference type="SAM" id="MobiDB-lite"/>
    </source>
</evidence>
<evidence type="ECO:0000256" key="6">
    <source>
        <dbReference type="ARBA" id="ARBA00023002"/>
    </source>
</evidence>
<name>A0A176WCE2_MARPO</name>
<evidence type="ECO:0000256" key="5">
    <source>
        <dbReference type="ARBA" id="ARBA00022891"/>
    </source>
</evidence>
<organism evidence="14 15">
    <name type="scientific">Marchantia polymorpha subsp. ruderalis</name>
    <dbReference type="NCBI Taxonomy" id="1480154"/>
    <lineage>
        <taxon>Eukaryota</taxon>
        <taxon>Viridiplantae</taxon>
        <taxon>Streptophyta</taxon>
        <taxon>Embryophyta</taxon>
        <taxon>Marchantiophyta</taxon>
        <taxon>Marchantiopsida</taxon>
        <taxon>Marchantiidae</taxon>
        <taxon>Marchantiales</taxon>
        <taxon>Marchantiaceae</taxon>
        <taxon>Marchantia</taxon>
    </lineage>
</organism>
<feature type="compositionally biased region" description="Low complexity" evidence="11">
    <location>
        <begin position="756"/>
        <end position="779"/>
    </location>
</feature>
<accession>A0A176WCE2</accession>
<dbReference type="InterPro" id="IPR012938">
    <property type="entry name" value="Glc/Sorbosone_DH"/>
</dbReference>
<evidence type="ECO:0000256" key="10">
    <source>
        <dbReference type="ARBA" id="ARBA00061483"/>
    </source>
</evidence>
<keyword evidence="9" id="KW-0449">Lipoprotein</keyword>
<evidence type="ECO:0000256" key="8">
    <source>
        <dbReference type="ARBA" id="ARBA00023180"/>
    </source>
</evidence>
<reference evidence="14" key="1">
    <citation type="submission" date="2016-03" db="EMBL/GenBank/DDBJ databases">
        <title>Mechanisms controlling the formation of the plant cell surface in tip-growing cells are functionally conserved among land plants.</title>
        <authorList>
            <person name="Honkanen S."/>
            <person name="Jones V.A."/>
            <person name="Morieri G."/>
            <person name="Champion C."/>
            <person name="Hetherington A.J."/>
            <person name="Kelly S."/>
            <person name="Saint-Marcoux D."/>
            <person name="Proust H."/>
            <person name="Prescott H."/>
            <person name="Dolan L."/>
        </authorList>
    </citation>
    <scope>NUCLEOTIDE SEQUENCE [LARGE SCALE GENOMIC DNA]</scope>
    <source>
        <tissue evidence="14">Whole gametophyte</tissue>
    </source>
</reference>
<evidence type="ECO:0000313" key="15">
    <source>
        <dbReference type="Proteomes" id="UP000077202"/>
    </source>
</evidence>
<dbReference type="AlphaFoldDB" id="A0A176WCE2"/>
<comment type="subcellular location">
    <subcellularLocation>
        <location evidence="2">Cell membrane</location>
        <topology evidence="2">Lipid-anchor</topology>
    </subcellularLocation>
</comment>
<dbReference type="Proteomes" id="UP000077202">
    <property type="component" value="Unassembled WGS sequence"/>
</dbReference>
<dbReference type="GO" id="GO:0005886">
    <property type="term" value="C:plasma membrane"/>
    <property type="evidence" value="ECO:0007669"/>
    <property type="project" value="UniProtKB-SubCell"/>
</dbReference>
<feature type="region of interest" description="Disordered" evidence="11">
    <location>
        <begin position="754"/>
        <end position="779"/>
    </location>
</feature>
<dbReference type="PANTHER" id="PTHR19328">
    <property type="entry name" value="HEDGEHOG-INTERACTING PROTEIN"/>
    <property type="match status" value="1"/>
</dbReference>
<keyword evidence="7" id="KW-0472">Membrane</keyword>
<keyword evidence="4 12" id="KW-0732">Signal</keyword>
<dbReference type="GO" id="GO:0016491">
    <property type="term" value="F:oxidoreductase activity"/>
    <property type="evidence" value="ECO:0007669"/>
    <property type="project" value="UniProtKB-KW"/>
</dbReference>
<protein>
    <recommendedName>
        <fullName evidence="13">Glucose/Sorbosone dehydrogenase domain-containing protein</fullName>
    </recommendedName>
</protein>
<comment type="similarity">
    <text evidence="10">Belongs to the PQQ oxidoreductase GdhB family.</text>
</comment>
<evidence type="ECO:0000256" key="3">
    <source>
        <dbReference type="ARBA" id="ARBA00022475"/>
    </source>
</evidence>
<feature type="chain" id="PRO_5008052402" description="Glucose/Sorbosone dehydrogenase domain-containing protein" evidence="12">
    <location>
        <begin position="23"/>
        <end position="806"/>
    </location>
</feature>
<comment type="cofactor">
    <cofactor evidence="1">
        <name>pyrroloquinoline quinone</name>
        <dbReference type="ChEBI" id="CHEBI:58442"/>
    </cofactor>
</comment>
<evidence type="ECO:0000256" key="4">
    <source>
        <dbReference type="ARBA" id="ARBA00022729"/>
    </source>
</evidence>
<dbReference type="SUPFAM" id="SSF50952">
    <property type="entry name" value="Soluble quinoprotein glucose dehydrogenase"/>
    <property type="match status" value="1"/>
</dbReference>
<sequence>MLSSWWSAAMTPPSTLSPFTEACLFVCLPAVLWSRPRLGSCSVCVGRASELGERTKAESCGGISSRRRGSMTRELRRLSRARRWISGLLTLSCLVDLASAYPLCTSMEAPVKYSQNLGFCTATEYRDKGCCSPREDNRTKMTFDSMNITDANCAAIVKQILCAKCDAFSATLFGHMNQENRKIPYLCTKSSKSNLTTTTGQSYCQDVWEACASVPMKNSIFAPVLLPGTSPSPSSSSNRNLAAQDGSLGSVFKSKDQFCAVMGPSASAGDEFCFDGAPFSAPPAPSNFTFPQDICVEKVGEDAYLNLVPFPDGSNRAAVSNQAGTVWLATIPEPGKAMVYNISAPFLDISDRVTNENELGFLGFAFHPDFKTNGRFFVSYNCDKQKWADCGGTCACNKETNCNPSDLRSGQLGGDGGTNPCRYSSIIAEYTVNSSVDPSASPLKAEVANPLEVRRIFTMALPYSTHHAGGLLFGPLDNYLYYMLGDGGNTGDPFNFAQNKKSLLGKILRLDVDNLPSATQITDQGLWGEYTAPKDNPFFGQNGSRPEIWALGLRNPWRCTFDSQNPTYMYCGDIGQERVQEVNLISKGGNYGWRIFEGNSTYVPPISPGGNTSARSVQAIFPILQYVHDQPELMGGPSAITGGYVSYSREDPCLYGKYVYADLFGTMWASSEVPKYSGNFRSSQINYLCSASSPLNCTLEGNSTSPELQEILSFGLDKSANFYILASNGVYRVVHPQNCGRVCTEVLPALPPIGAPAPSGSPSSTGASSPGPAPAQNSARSSRSQFLHISFALTLAALGSALGFIL</sequence>
<evidence type="ECO:0000256" key="1">
    <source>
        <dbReference type="ARBA" id="ARBA00001931"/>
    </source>
</evidence>
<proteinExistence type="inferred from homology"/>
<evidence type="ECO:0000256" key="2">
    <source>
        <dbReference type="ARBA" id="ARBA00004193"/>
    </source>
</evidence>
<gene>
    <name evidence="14" type="ORF">AXG93_4201s1130</name>
</gene>
<dbReference type="InterPro" id="IPR011041">
    <property type="entry name" value="Quinoprot_gluc/sorb_DH_b-prop"/>
</dbReference>
<evidence type="ECO:0000313" key="14">
    <source>
        <dbReference type="EMBL" id="OAE30313.1"/>
    </source>
</evidence>
<dbReference type="InterPro" id="IPR011042">
    <property type="entry name" value="6-blade_b-propeller_TolB-like"/>
</dbReference>
<dbReference type="FunFam" id="2.120.10.30:FF:000067">
    <property type="entry name" value="HHIP-like 1"/>
    <property type="match status" value="1"/>
</dbReference>
<keyword evidence="5" id="KW-0634">PQQ</keyword>
<evidence type="ECO:0000259" key="13">
    <source>
        <dbReference type="Pfam" id="PF07995"/>
    </source>
</evidence>
<keyword evidence="3" id="KW-1003">Cell membrane</keyword>
<evidence type="ECO:0000256" key="12">
    <source>
        <dbReference type="SAM" id="SignalP"/>
    </source>
</evidence>
<feature type="domain" description="Glucose/Sorbosone dehydrogenase" evidence="13">
    <location>
        <begin position="453"/>
        <end position="603"/>
    </location>
</feature>
<comment type="caution">
    <text evidence="14">The sequence shown here is derived from an EMBL/GenBank/DDBJ whole genome shotgun (WGS) entry which is preliminary data.</text>
</comment>
<dbReference type="Gene3D" id="2.120.10.30">
    <property type="entry name" value="TolB, C-terminal domain"/>
    <property type="match status" value="1"/>
</dbReference>
<evidence type="ECO:0000256" key="9">
    <source>
        <dbReference type="ARBA" id="ARBA00023288"/>
    </source>
</evidence>
<evidence type="ECO:0000256" key="7">
    <source>
        <dbReference type="ARBA" id="ARBA00023136"/>
    </source>
</evidence>
<dbReference type="Pfam" id="PF07995">
    <property type="entry name" value="GSDH"/>
    <property type="match status" value="1"/>
</dbReference>
<feature type="signal peptide" evidence="12">
    <location>
        <begin position="1"/>
        <end position="22"/>
    </location>
</feature>
<keyword evidence="6" id="KW-0560">Oxidoreductase</keyword>